<evidence type="ECO:0000256" key="6">
    <source>
        <dbReference type="ARBA" id="ARBA00023242"/>
    </source>
</evidence>
<protein>
    <submittedName>
        <fullName evidence="7">Unnamed protein product</fullName>
    </submittedName>
</protein>
<dbReference type="PANTHER" id="PTHR31845:SF21">
    <property type="entry name" value="REGULATORY PROTEIN LEU3"/>
    <property type="match status" value="1"/>
</dbReference>
<reference evidence="7" key="1">
    <citation type="submission" date="2023-04" db="EMBL/GenBank/DDBJ databases">
        <title>Aspergillus oryzae NBRC 4228.</title>
        <authorList>
            <person name="Ichikawa N."/>
            <person name="Sato H."/>
            <person name="Tonouchi N."/>
        </authorList>
    </citation>
    <scope>NUCLEOTIDE SEQUENCE</scope>
    <source>
        <strain evidence="7">NBRC 4228</strain>
    </source>
</reference>
<evidence type="ECO:0000256" key="3">
    <source>
        <dbReference type="ARBA" id="ARBA00023015"/>
    </source>
</evidence>
<sequence length="438" mass="48587">MADCASNRRNAEMEKEIAELRRRLATSADHPHGVEATVSDELSPCSEEVFCGPDSAVSNRTRTLSAPLEPQPLATPLTIQRDASIMSQEDNMWRLEDVSLSRPRVARVATGYGQPPGTIYDWALEPASLQDADYHPSHDLQTRLRIEKFCDRVTKSLYSSKPEPAEFISSEKLLIVQLLENELRDMEVDLGRDISSMSRLYPLVFESGLIWSPLDINMIHLRAAELHLRYFVFLGSNPRSDDLTKLFIATTSFLGRVLDLETSPGELIGHATNYILQMIVSAAFALMKLLKSDFSRHIDFDHGKLLFNGAISAIRRISVMDHDRPVRLADILAQMWNAGGSDPSGEEALLLKVRCRMSMSHVYDTLIGAASLANPNLSATAGPVSRQDDSLEDPGLMYAPNFDQGGAFISEVGFSEVFDSLNWVFDGIPDSFVAPPVM</sequence>
<comment type="subcellular location">
    <subcellularLocation>
        <location evidence="1">Nucleus</location>
    </subcellularLocation>
</comment>
<evidence type="ECO:0000256" key="2">
    <source>
        <dbReference type="ARBA" id="ARBA00022833"/>
    </source>
</evidence>
<dbReference type="GO" id="GO:0000981">
    <property type="term" value="F:DNA-binding transcription factor activity, RNA polymerase II-specific"/>
    <property type="evidence" value="ECO:0007669"/>
    <property type="project" value="TreeGrafter"/>
</dbReference>
<keyword evidence="2" id="KW-0862">Zinc</keyword>
<evidence type="ECO:0000256" key="1">
    <source>
        <dbReference type="ARBA" id="ARBA00004123"/>
    </source>
</evidence>
<dbReference type="GO" id="GO:0005634">
    <property type="term" value="C:nucleus"/>
    <property type="evidence" value="ECO:0007669"/>
    <property type="project" value="UniProtKB-SubCell"/>
</dbReference>
<dbReference type="EMBL" id="BSYA01000182">
    <property type="protein sequence ID" value="GMG35866.1"/>
    <property type="molecule type" value="Genomic_DNA"/>
</dbReference>
<dbReference type="AlphaFoldDB" id="A0AAN5C328"/>
<evidence type="ECO:0000256" key="4">
    <source>
        <dbReference type="ARBA" id="ARBA00023125"/>
    </source>
</evidence>
<name>A0AAN5C328_ASPOZ</name>
<dbReference type="PANTHER" id="PTHR31845">
    <property type="entry name" value="FINGER DOMAIN PROTEIN, PUTATIVE-RELATED"/>
    <property type="match status" value="1"/>
</dbReference>
<proteinExistence type="predicted"/>
<evidence type="ECO:0000313" key="7">
    <source>
        <dbReference type="EMBL" id="GMG35866.1"/>
    </source>
</evidence>
<dbReference type="InterPro" id="IPR051089">
    <property type="entry name" value="prtT"/>
</dbReference>
<evidence type="ECO:0000313" key="8">
    <source>
        <dbReference type="Proteomes" id="UP001165205"/>
    </source>
</evidence>
<keyword evidence="3" id="KW-0805">Transcription regulation</keyword>
<dbReference type="GO" id="GO:0000976">
    <property type="term" value="F:transcription cis-regulatory region binding"/>
    <property type="evidence" value="ECO:0007669"/>
    <property type="project" value="TreeGrafter"/>
</dbReference>
<accession>A0AAN5C328</accession>
<gene>
    <name evidence="7" type="ORF">Aory04_001101000</name>
</gene>
<keyword evidence="5" id="KW-0804">Transcription</keyword>
<evidence type="ECO:0000256" key="5">
    <source>
        <dbReference type="ARBA" id="ARBA00023163"/>
    </source>
</evidence>
<organism evidence="7 8">
    <name type="scientific">Aspergillus oryzae</name>
    <name type="common">Yellow koji mold</name>
    <dbReference type="NCBI Taxonomy" id="5062"/>
    <lineage>
        <taxon>Eukaryota</taxon>
        <taxon>Fungi</taxon>
        <taxon>Dikarya</taxon>
        <taxon>Ascomycota</taxon>
        <taxon>Pezizomycotina</taxon>
        <taxon>Eurotiomycetes</taxon>
        <taxon>Eurotiomycetidae</taxon>
        <taxon>Eurotiales</taxon>
        <taxon>Aspergillaceae</taxon>
        <taxon>Aspergillus</taxon>
        <taxon>Aspergillus subgen. Circumdati</taxon>
    </lineage>
</organism>
<keyword evidence="4" id="KW-0238">DNA-binding</keyword>
<keyword evidence="6" id="KW-0539">Nucleus</keyword>
<dbReference type="Proteomes" id="UP001165205">
    <property type="component" value="Unassembled WGS sequence"/>
</dbReference>
<comment type="caution">
    <text evidence="7">The sequence shown here is derived from an EMBL/GenBank/DDBJ whole genome shotgun (WGS) entry which is preliminary data.</text>
</comment>